<dbReference type="InterPro" id="IPR003718">
    <property type="entry name" value="OsmC/Ohr_fam"/>
</dbReference>
<gene>
    <name evidence="1" type="ORF">SAMN04515666_104160</name>
</gene>
<keyword evidence="2" id="KW-1185">Reference proteome</keyword>
<dbReference type="OrthoDB" id="9795405at2"/>
<dbReference type="SUPFAM" id="SSF82784">
    <property type="entry name" value="OsmC-like"/>
    <property type="match status" value="1"/>
</dbReference>
<dbReference type="STRING" id="1036779.SAMN04515666_104160"/>
<protein>
    <submittedName>
        <fullName evidence="1">Organic hydroperoxide reductase OsmC/OhrA</fullName>
    </submittedName>
</protein>
<dbReference type="InterPro" id="IPR052707">
    <property type="entry name" value="OsmC_Ohr_Peroxiredoxin"/>
</dbReference>
<dbReference type="Proteomes" id="UP000199664">
    <property type="component" value="Unassembled WGS sequence"/>
</dbReference>
<dbReference type="PANTHER" id="PTHR42830:SF2">
    <property type="entry name" value="OSMC_OHR FAMILY PROTEIN"/>
    <property type="match status" value="1"/>
</dbReference>
<evidence type="ECO:0000313" key="1">
    <source>
        <dbReference type="EMBL" id="SEL52302.1"/>
    </source>
</evidence>
<dbReference type="InterPro" id="IPR036102">
    <property type="entry name" value="OsmC/Ohrsf"/>
</dbReference>
<dbReference type="PANTHER" id="PTHR42830">
    <property type="entry name" value="OSMOTICALLY INDUCIBLE FAMILY PROTEIN"/>
    <property type="match status" value="1"/>
</dbReference>
<name>A0A1H7QWJ7_9HYPH</name>
<accession>A0A1H7QWJ7</accession>
<dbReference type="EMBL" id="FOAN01000004">
    <property type="protein sequence ID" value="SEL52302.1"/>
    <property type="molecule type" value="Genomic_DNA"/>
</dbReference>
<dbReference type="Pfam" id="PF02566">
    <property type="entry name" value="OsmC"/>
    <property type="match status" value="1"/>
</dbReference>
<dbReference type="Gene3D" id="3.30.300.20">
    <property type="match status" value="1"/>
</dbReference>
<proteinExistence type="predicted"/>
<reference evidence="2" key="1">
    <citation type="submission" date="2016-10" db="EMBL/GenBank/DDBJ databases">
        <authorList>
            <person name="Varghese N."/>
            <person name="Submissions S."/>
        </authorList>
    </citation>
    <scope>NUCLEOTIDE SEQUENCE [LARGE SCALE GENOMIC DNA]</scope>
    <source>
        <strain evidence="2">LMG 26383,CCUG 61248,R- 45681</strain>
    </source>
</reference>
<organism evidence="1 2">
    <name type="scientific">Bosea lupini</name>
    <dbReference type="NCBI Taxonomy" id="1036779"/>
    <lineage>
        <taxon>Bacteria</taxon>
        <taxon>Pseudomonadati</taxon>
        <taxon>Pseudomonadota</taxon>
        <taxon>Alphaproteobacteria</taxon>
        <taxon>Hyphomicrobiales</taxon>
        <taxon>Boseaceae</taxon>
        <taxon>Bosea</taxon>
    </lineage>
</organism>
<dbReference type="RefSeq" id="WP_091834900.1">
    <property type="nucleotide sequence ID" value="NZ_FOAN01000004.1"/>
</dbReference>
<sequence>MATHGATITWQRGEDTFLDNRYSRAHLWRFDGGLEVPASSSPHVVRVPFSNPANVDPEEAYVAALSSCHMLWFLNLAAMRGYRVDRYADAAEGVMEKNADGKEWVATVTLRPHVVFSGPKAPDEAAVEALHHDAHANCFLANSVRSALATQGSWAYQSAA</sequence>
<dbReference type="AlphaFoldDB" id="A0A1H7QWJ7"/>
<evidence type="ECO:0000313" key="2">
    <source>
        <dbReference type="Proteomes" id="UP000199664"/>
    </source>
</evidence>
<dbReference type="InterPro" id="IPR015946">
    <property type="entry name" value="KH_dom-like_a/b"/>
</dbReference>